<evidence type="ECO:0000256" key="2">
    <source>
        <dbReference type="ARBA" id="ARBA00022801"/>
    </source>
</evidence>
<dbReference type="Gene3D" id="3.40.630.10">
    <property type="entry name" value="Zn peptidases"/>
    <property type="match status" value="1"/>
</dbReference>
<evidence type="ECO:0000256" key="1">
    <source>
        <dbReference type="ARBA" id="ARBA00022723"/>
    </source>
</evidence>
<dbReference type="Proteomes" id="UP001344906">
    <property type="component" value="Unassembled WGS sequence"/>
</dbReference>
<dbReference type="EMBL" id="BSRI01000002">
    <property type="protein sequence ID" value="GLV57981.1"/>
    <property type="molecule type" value="Genomic_DNA"/>
</dbReference>
<dbReference type="PANTHER" id="PTHR43808:SF9">
    <property type="entry name" value="BLL0789 PROTEIN"/>
    <property type="match status" value="1"/>
</dbReference>
<dbReference type="InterPro" id="IPR050072">
    <property type="entry name" value="Peptidase_M20A"/>
</dbReference>
<proteinExistence type="predicted"/>
<feature type="domain" description="Peptidase M20 dimerisation" evidence="3">
    <location>
        <begin position="209"/>
        <end position="309"/>
    </location>
</feature>
<keyword evidence="1" id="KW-0479">Metal-binding</keyword>
<sequence>MLNPEEDQNIVMGNQRQDAYADGAVQALVREGVAYLEEAMPRFVQDLQRLCAIDSPSEDTGGLNAMAEQLAGLLRQVGMRASIVEHSCGNAVVGTLQGANPAGPSWMLIGHHDTVHPVGSAGAHTRLESERFYAPGTVDMKAGLLQGIYALEHLHRRGYQDFAKITFLSVSDEEISTRYHVGLIRELALARPFVLGLEGARSIGNVVTRRKGCAHYRLSAEGLAAHAGSNPERGRNAVVELAHQIVQAQGLMGMRDGMTINAGPIKGGSRANIVSDHAEIMFDLRFLHPDDRRAAEARWHELLRDQLIEGVTLTLTPAPSSMQPMVATEQSLALAQQVQRISEQILNVPFDPETRGGASDCCNTAIAGCPSIDGLGAIGGGAHTTEEYVLLDPIPQRTALLAGLIASGGALPR</sequence>
<dbReference type="PIRSF" id="PIRSF037238">
    <property type="entry name" value="Carboxypeptidase_G2"/>
    <property type="match status" value="1"/>
</dbReference>
<organism evidence="4 5">
    <name type="scientific">Dictyobacter halimunensis</name>
    <dbReference type="NCBI Taxonomy" id="3026934"/>
    <lineage>
        <taxon>Bacteria</taxon>
        <taxon>Bacillati</taxon>
        <taxon>Chloroflexota</taxon>
        <taxon>Ktedonobacteria</taxon>
        <taxon>Ktedonobacterales</taxon>
        <taxon>Dictyobacteraceae</taxon>
        <taxon>Dictyobacter</taxon>
    </lineage>
</organism>
<evidence type="ECO:0000259" key="3">
    <source>
        <dbReference type="Pfam" id="PF07687"/>
    </source>
</evidence>
<dbReference type="InterPro" id="IPR002933">
    <property type="entry name" value="Peptidase_M20"/>
</dbReference>
<dbReference type="InterPro" id="IPR017150">
    <property type="entry name" value="Pept_M20_glutamate_carboxypep"/>
</dbReference>
<keyword evidence="5" id="KW-1185">Reference proteome</keyword>
<dbReference type="SUPFAM" id="SSF53187">
    <property type="entry name" value="Zn-dependent exopeptidases"/>
    <property type="match status" value="1"/>
</dbReference>
<dbReference type="Pfam" id="PF01546">
    <property type="entry name" value="Peptidase_M20"/>
    <property type="match status" value="1"/>
</dbReference>
<dbReference type="InterPro" id="IPR036264">
    <property type="entry name" value="Bact_exopeptidase_dim_dom"/>
</dbReference>
<protein>
    <submittedName>
        <fullName evidence="4">Peptidase M20</fullName>
    </submittedName>
</protein>
<gene>
    <name evidence="4" type="ORF">KDH_48150</name>
</gene>
<evidence type="ECO:0000313" key="5">
    <source>
        <dbReference type="Proteomes" id="UP001344906"/>
    </source>
</evidence>
<reference evidence="4 5" key="1">
    <citation type="submission" date="2023-02" db="EMBL/GenBank/DDBJ databases">
        <title>Dictyobacter halimunensis sp. nov., a new member of the class Ktedonobacteria from forest soil in a geothermal area.</title>
        <authorList>
            <person name="Rachmania M.K."/>
            <person name="Ningsih F."/>
            <person name="Sakai Y."/>
            <person name="Yabe S."/>
            <person name="Yokota A."/>
            <person name="Sjamsuridzal W."/>
        </authorList>
    </citation>
    <scope>NUCLEOTIDE SEQUENCE [LARGE SCALE GENOMIC DNA]</scope>
    <source>
        <strain evidence="4 5">S3.2.2.5</strain>
    </source>
</reference>
<dbReference type="Pfam" id="PF07687">
    <property type="entry name" value="M20_dimer"/>
    <property type="match status" value="1"/>
</dbReference>
<dbReference type="RefSeq" id="WP_338254059.1">
    <property type="nucleotide sequence ID" value="NZ_BSRI01000002.1"/>
</dbReference>
<name>A0ABQ6FZP5_9CHLR</name>
<accession>A0ABQ6FZP5</accession>
<dbReference type="InterPro" id="IPR011650">
    <property type="entry name" value="Peptidase_M20_dimer"/>
</dbReference>
<evidence type="ECO:0000313" key="4">
    <source>
        <dbReference type="EMBL" id="GLV57981.1"/>
    </source>
</evidence>
<comment type="caution">
    <text evidence="4">The sequence shown here is derived from an EMBL/GenBank/DDBJ whole genome shotgun (WGS) entry which is preliminary data.</text>
</comment>
<dbReference type="Gene3D" id="3.30.70.360">
    <property type="match status" value="1"/>
</dbReference>
<dbReference type="PANTHER" id="PTHR43808">
    <property type="entry name" value="ACETYLORNITHINE DEACETYLASE"/>
    <property type="match status" value="1"/>
</dbReference>
<dbReference type="SUPFAM" id="SSF55031">
    <property type="entry name" value="Bacterial exopeptidase dimerisation domain"/>
    <property type="match status" value="1"/>
</dbReference>
<keyword evidence="2" id="KW-0378">Hydrolase</keyword>